<gene>
    <name evidence="3" type="ORF">CALMAC_LOCUS17105</name>
</gene>
<accession>A0A653DF96</accession>
<feature type="signal peptide" evidence="2">
    <location>
        <begin position="1"/>
        <end position="20"/>
    </location>
</feature>
<dbReference type="Proteomes" id="UP000410492">
    <property type="component" value="Unassembled WGS sequence"/>
</dbReference>
<dbReference type="AlphaFoldDB" id="A0A653DF96"/>
<sequence>MGAWVIAGFIGVFCILRAHPYRVEDSSEDSSSTESPSSSNQYYDEQLVASTSKEKSKPFRPSKELFSIQELISDASDITRAYQVVPLNDHIPLESVPLQVVNTPYPSTGYESSAKQPYSNLILLPPQYVMYEPQKAENDNESGSEEETTNAPLSLKLQTPNDQKASGTAFYNYQVEPSNLKSILQIPRRRKRRCITINTNTSMTINTSKTIITNMSSIMLTITNTPTTKRASTSTSTKKSTNTITKQNIITVTKTIITTMRRVNTGTITNRITSTRTNMMRSTITKTITNTSISTRESTIINITTITSTSISMDIITKGITGINIKEGPSISTVISTKLCGNSTELKLGRLRL</sequence>
<evidence type="ECO:0000256" key="2">
    <source>
        <dbReference type="SAM" id="SignalP"/>
    </source>
</evidence>
<evidence type="ECO:0000313" key="3">
    <source>
        <dbReference type="EMBL" id="VEN58872.1"/>
    </source>
</evidence>
<evidence type="ECO:0000256" key="1">
    <source>
        <dbReference type="SAM" id="MobiDB-lite"/>
    </source>
</evidence>
<reference evidence="3 4" key="1">
    <citation type="submission" date="2019-01" db="EMBL/GenBank/DDBJ databases">
        <authorList>
            <person name="Sayadi A."/>
        </authorList>
    </citation>
    <scope>NUCLEOTIDE SEQUENCE [LARGE SCALE GENOMIC DNA]</scope>
</reference>
<organism evidence="3 4">
    <name type="scientific">Callosobruchus maculatus</name>
    <name type="common">Southern cowpea weevil</name>
    <name type="synonym">Pulse bruchid</name>
    <dbReference type="NCBI Taxonomy" id="64391"/>
    <lineage>
        <taxon>Eukaryota</taxon>
        <taxon>Metazoa</taxon>
        <taxon>Ecdysozoa</taxon>
        <taxon>Arthropoda</taxon>
        <taxon>Hexapoda</taxon>
        <taxon>Insecta</taxon>
        <taxon>Pterygota</taxon>
        <taxon>Neoptera</taxon>
        <taxon>Endopterygota</taxon>
        <taxon>Coleoptera</taxon>
        <taxon>Polyphaga</taxon>
        <taxon>Cucujiformia</taxon>
        <taxon>Chrysomeloidea</taxon>
        <taxon>Chrysomelidae</taxon>
        <taxon>Bruchinae</taxon>
        <taxon>Bruchini</taxon>
        <taxon>Callosobruchus</taxon>
    </lineage>
</organism>
<protein>
    <recommendedName>
        <fullName evidence="5">DUF4794 domain-containing protein</fullName>
    </recommendedName>
</protein>
<dbReference type="OrthoDB" id="6779655at2759"/>
<feature type="compositionally biased region" description="Low complexity" evidence="1">
    <location>
        <begin position="29"/>
        <end position="39"/>
    </location>
</feature>
<evidence type="ECO:0000313" key="4">
    <source>
        <dbReference type="Proteomes" id="UP000410492"/>
    </source>
</evidence>
<dbReference type="EMBL" id="CAACVG010011792">
    <property type="protein sequence ID" value="VEN58872.1"/>
    <property type="molecule type" value="Genomic_DNA"/>
</dbReference>
<feature type="chain" id="PRO_5024839128" description="DUF4794 domain-containing protein" evidence="2">
    <location>
        <begin position="21"/>
        <end position="353"/>
    </location>
</feature>
<keyword evidence="2" id="KW-0732">Signal</keyword>
<proteinExistence type="predicted"/>
<evidence type="ECO:0008006" key="5">
    <source>
        <dbReference type="Google" id="ProtNLM"/>
    </source>
</evidence>
<feature type="region of interest" description="Disordered" evidence="1">
    <location>
        <begin position="135"/>
        <end position="154"/>
    </location>
</feature>
<name>A0A653DF96_CALMS</name>
<feature type="compositionally biased region" description="Acidic residues" evidence="1">
    <location>
        <begin position="139"/>
        <end position="148"/>
    </location>
</feature>
<feature type="region of interest" description="Disordered" evidence="1">
    <location>
        <begin position="24"/>
        <end position="43"/>
    </location>
</feature>
<keyword evidence="4" id="KW-1185">Reference proteome</keyword>